<comment type="caution">
    <text evidence="1">The sequence shown here is derived from an EMBL/GenBank/DDBJ whole genome shotgun (WGS) entry which is preliminary data.</text>
</comment>
<protein>
    <submittedName>
        <fullName evidence="1">Uncharacterized protein</fullName>
    </submittedName>
</protein>
<proteinExistence type="predicted"/>
<keyword evidence="2" id="KW-1185">Reference proteome</keyword>
<dbReference type="Proteomes" id="UP000799754">
    <property type="component" value="Unassembled WGS sequence"/>
</dbReference>
<gene>
    <name evidence="1" type="ORF">BU25DRAFT_473967</name>
</gene>
<organism evidence="1 2">
    <name type="scientific">Macroventuria anomochaeta</name>
    <dbReference type="NCBI Taxonomy" id="301207"/>
    <lineage>
        <taxon>Eukaryota</taxon>
        <taxon>Fungi</taxon>
        <taxon>Dikarya</taxon>
        <taxon>Ascomycota</taxon>
        <taxon>Pezizomycotina</taxon>
        <taxon>Dothideomycetes</taxon>
        <taxon>Pleosporomycetidae</taxon>
        <taxon>Pleosporales</taxon>
        <taxon>Pleosporineae</taxon>
        <taxon>Didymellaceae</taxon>
        <taxon>Macroventuria</taxon>
    </lineage>
</organism>
<accession>A0ACB6RTR4</accession>
<evidence type="ECO:0000313" key="2">
    <source>
        <dbReference type="Proteomes" id="UP000799754"/>
    </source>
</evidence>
<reference evidence="1" key="1">
    <citation type="journal article" date="2020" name="Stud. Mycol.">
        <title>101 Dothideomycetes genomes: a test case for predicting lifestyles and emergence of pathogens.</title>
        <authorList>
            <person name="Haridas S."/>
            <person name="Albert R."/>
            <person name="Binder M."/>
            <person name="Bloem J."/>
            <person name="Labutti K."/>
            <person name="Salamov A."/>
            <person name="Andreopoulos B."/>
            <person name="Baker S."/>
            <person name="Barry K."/>
            <person name="Bills G."/>
            <person name="Bluhm B."/>
            <person name="Cannon C."/>
            <person name="Castanera R."/>
            <person name="Culley D."/>
            <person name="Daum C."/>
            <person name="Ezra D."/>
            <person name="Gonzalez J."/>
            <person name="Henrissat B."/>
            <person name="Kuo A."/>
            <person name="Liang C."/>
            <person name="Lipzen A."/>
            <person name="Lutzoni F."/>
            <person name="Magnuson J."/>
            <person name="Mondo S."/>
            <person name="Nolan M."/>
            <person name="Ohm R."/>
            <person name="Pangilinan J."/>
            <person name="Park H.-J."/>
            <person name="Ramirez L."/>
            <person name="Alfaro M."/>
            <person name="Sun H."/>
            <person name="Tritt A."/>
            <person name="Yoshinaga Y."/>
            <person name="Zwiers L.-H."/>
            <person name="Turgeon B."/>
            <person name="Goodwin S."/>
            <person name="Spatafora J."/>
            <person name="Crous P."/>
            <person name="Grigoriev I."/>
        </authorList>
    </citation>
    <scope>NUCLEOTIDE SEQUENCE</scope>
    <source>
        <strain evidence="1">CBS 525.71</strain>
    </source>
</reference>
<name>A0ACB6RTR4_9PLEO</name>
<evidence type="ECO:0000313" key="1">
    <source>
        <dbReference type="EMBL" id="KAF2625380.1"/>
    </source>
</evidence>
<sequence>MNAIVKRTCWWFDLTKVGELPNNLHSKPSQNDEPPQHSEYFRKALSGPWKEADEGCVRLEDVESGPFNIFVDWLYSEKIAQQDDNPPDEKGARDMELEAIALGDRFLAPAFVRALHRHFVDRQFARSVTESNKDLAPPFSVIICAFSKLAKEDPNLDMLVDLMPIITLFQNFIRNLATRSESSFHMRSSFVSDIDMDSALRSDRQCDSHPFTRSDSKRATIMNILMQPSAGTAHGTKSEHPSTARRWV</sequence>
<dbReference type="EMBL" id="MU006726">
    <property type="protein sequence ID" value="KAF2625380.1"/>
    <property type="molecule type" value="Genomic_DNA"/>
</dbReference>